<accession>A0ABT2NHJ2</accession>
<gene>
    <name evidence="1" type="ORF">N5I32_02535</name>
</gene>
<dbReference type="InterPro" id="IPR021955">
    <property type="entry name" value="DUF3572"/>
</dbReference>
<evidence type="ECO:0000313" key="2">
    <source>
        <dbReference type="Proteomes" id="UP001205601"/>
    </source>
</evidence>
<comment type="caution">
    <text evidence="1">The sequence shown here is derived from an EMBL/GenBank/DDBJ whole genome shotgun (WGS) entry which is preliminary data.</text>
</comment>
<proteinExistence type="predicted"/>
<keyword evidence="2" id="KW-1185">Reference proteome</keyword>
<sequence>MRQEGAGAETVAIGALGWIAGDAELLSTFLGSSGLMPEDLRRRAGEPEVLAAVLDFLLLDDAWVIAFCDSAGLGYDRVRQARAALPGAAPDWG</sequence>
<dbReference type="EMBL" id="JAOCQF010000001">
    <property type="protein sequence ID" value="MCT8328382.1"/>
    <property type="molecule type" value="Genomic_DNA"/>
</dbReference>
<protein>
    <submittedName>
        <fullName evidence="1">DUF3572 domain-containing protein</fullName>
    </submittedName>
</protein>
<evidence type="ECO:0000313" key="1">
    <source>
        <dbReference type="EMBL" id="MCT8328382.1"/>
    </source>
</evidence>
<dbReference type="Pfam" id="PF12096">
    <property type="entry name" value="DUF3572"/>
    <property type="match status" value="1"/>
</dbReference>
<reference evidence="2" key="1">
    <citation type="submission" date="2023-07" db="EMBL/GenBank/DDBJ databases">
        <title>Defluviimonas sediminis sp. nov., isolated from mangrove sediment.</title>
        <authorList>
            <person name="Liu L."/>
            <person name="Li J."/>
            <person name="Huang Y."/>
            <person name="Pan J."/>
            <person name="Li M."/>
        </authorList>
    </citation>
    <scope>NUCLEOTIDE SEQUENCE [LARGE SCALE GENOMIC DNA]</scope>
    <source>
        <strain evidence="2">FT324</strain>
    </source>
</reference>
<dbReference type="Proteomes" id="UP001205601">
    <property type="component" value="Unassembled WGS sequence"/>
</dbReference>
<name>A0ABT2NHJ2_9RHOB</name>
<organism evidence="1 2">
    <name type="scientific">Albidovulum sediminis</name>
    <dbReference type="NCBI Taxonomy" id="3066345"/>
    <lineage>
        <taxon>Bacteria</taxon>
        <taxon>Pseudomonadati</taxon>
        <taxon>Pseudomonadota</taxon>
        <taxon>Alphaproteobacteria</taxon>
        <taxon>Rhodobacterales</taxon>
        <taxon>Paracoccaceae</taxon>
        <taxon>Albidovulum</taxon>
    </lineage>
</organism>